<dbReference type="InterPro" id="IPR000637">
    <property type="entry name" value="HMGI/Y_DNA-bd_CS"/>
</dbReference>
<organism evidence="4 5">
    <name type="scientific">Poecilia formosa</name>
    <name type="common">Amazon molly</name>
    <name type="synonym">Limia formosa</name>
    <dbReference type="NCBI Taxonomy" id="48698"/>
    <lineage>
        <taxon>Eukaryota</taxon>
        <taxon>Metazoa</taxon>
        <taxon>Chordata</taxon>
        <taxon>Craniata</taxon>
        <taxon>Vertebrata</taxon>
        <taxon>Euteleostomi</taxon>
        <taxon>Actinopterygii</taxon>
        <taxon>Neopterygii</taxon>
        <taxon>Teleostei</taxon>
        <taxon>Neoteleostei</taxon>
        <taxon>Acanthomorphata</taxon>
        <taxon>Ovalentaria</taxon>
        <taxon>Atherinomorphae</taxon>
        <taxon>Cyprinodontiformes</taxon>
        <taxon>Poeciliidae</taxon>
        <taxon>Poeciliinae</taxon>
        <taxon>Poecilia</taxon>
    </lineage>
</organism>
<dbReference type="GeneTree" id="ENSGT00770000121795"/>
<proteinExistence type="predicted"/>
<feature type="compositionally biased region" description="Basic and acidic residues" evidence="3">
    <location>
        <begin position="166"/>
        <end position="183"/>
    </location>
</feature>
<dbReference type="GeneID" id="103146862"/>
<dbReference type="KEGG" id="pfor:103146862"/>
<feature type="compositionally biased region" description="Basic residues" evidence="3">
    <location>
        <begin position="294"/>
        <end position="311"/>
    </location>
</feature>
<dbReference type="Proteomes" id="UP000028760">
    <property type="component" value="Unassembled WGS sequence"/>
</dbReference>
<keyword evidence="2" id="KW-0539">Nucleus</keyword>
<dbReference type="PROSITE" id="PS00354">
    <property type="entry name" value="HMGI_Y"/>
    <property type="match status" value="2"/>
</dbReference>
<sequence>MEEEVVTAKTKQEDPASSEGEADVVNKTPVKRGRGRPKSSKNKPLFAVILIQDSGDSNNTPQPKEPRESGEENAESPVTARKGRGRQKGSTKQKNSDNTEQSPKKRGRPQGSGKKPATEGLVNGGASPRKRGRPKAPIKRKSDVDEGISVSPRKRGRPKGSPNKKSRIEREHSDWDAEAHTAEKSLNMSTSRPRKPVVKYSGGVPKTVSKKSHRGRGRPRKNLDDPQPVKRGRGRPKGSTKNNPSPFKARRKQGRPRKYPLPSAEELKKPKVWKPLGRPLKYPRVEEEASTTPRRGRGRPRKSKKGAHLRKSLTSPSSSRDGTPRKRGRPAANPSRDDGVPRKKRGRPKGSTRGDAQLNYSKAASEGEQEQTEAESIRGEEAGETVLAQDVSYDISEQA</sequence>
<feature type="compositionally biased region" description="Basic residues" evidence="3">
    <location>
        <begin position="29"/>
        <end position="41"/>
    </location>
</feature>
<dbReference type="OrthoDB" id="8959848at2759"/>
<dbReference type="EMBL" id="AYCK01010456">
    <property type="status" value="NOT_ANNOTATED_CDS"/>
    <property type="molecule type" value="Genomic_DNA"/>
</dbReference>
<evidence type="ECO:0000256" key="1">
    <source>
        <dbReference type="ARBA" id="ARBA00004123"/>
    </source>
</evidence>
<dbReference type="RefSeq" id="XP_007565006.1">
    <property type="nucleotide sequence ID" value="XM_007564944.2"/>
</dbReference>
<feature type="compositionally biased region" description="Polar residues" evidence="3">
    <location>
        <begin position="92"/>
        <end position="101"/>
    </location>
</feature>
<dbReference type="STRING" id="48698.ENSPFOP00000025150"/>
<feature type="compositionally biased region" description="Basic residues" evidence="3">
    <location>
        <begin position="128"/>
        <end position="139"/>
    </location>
</feature>
<feature type="compositionally biased region" description="Basic residues" evidence="3">
    <location>
        <begin position="152"/>
        <end position="165"/>
    </location>
</feature>
<evidence type="ECO:0000313" key="5">
    <source>
        <dbReference type="Proteomes" id="UP000028760"/>
    </source>
</evidence>
<reference evidence="4" key="2">
    <citation type="submission" date="2025-08" db="UniProtKB">
        <authorList>
            <consortium name="Ensembl"/>
        </authorList>
    </citation>
    <scope>IDENTIFICATION</scope>
</reference>
<dbReference type="GO" id="GO:0006355">
    <property type="term" value="P:regulation of DNA-templated transcription"/>
    <property type="evidence" value="ECO:0007669"/>
    <property type="project" value="InterPro"/>
</dbReference>
<feature type="compositionally biased region" description="Polar residues" evidence="3">
    <location>
        <begin position="312"/>
        <end position="321"/>
    </location>
</feature>
<feature type="region of interest" description="Disordered" evidence="3">
    <location>
        <begin position="1"/>
        <end position="399"/>
    </location>
</feature>
<keyword evidence="5" id="KW-1185">Reference proteome</keyword>
<name>A0A096M159_POEFO</name>
<dbReference type="AlphaFoldDB" id="A0A096M159"/>
<dbReference type="GO" id="GO:0003677">
    <property type="term" value="F:DNA binding"/>
    <property type="evidence" value="ECO:0007669"/>
    <property type="project" value="InterPro"/>
</dbReference>
<dbReference type="OMA" id="ECISDEP"/>
<feature type="compositionally biased region" description="Basic residues" evidence="3">
    <location>
        <begin position="248"/>
        <end position="258"/>
    </location>
</feature>
<dbReference type="GO" id="GO:0005634">
    <property type="term" value="C:nucleus"/>
    <property type="evidence" value="ECO:0007669"/>
    <property type="project" value="UniProtKB-SubCell"/>
</dbReference>
<reference evidence="5" key="1">
    <citation type="submission" date="2013-10" db="EMBL/GenBank/DDBJ databases">
        <authorList>
            <person name="Schartl M."/>
            <person name="Warren W."/>
        </authorList>
    </citation>
    <scope>NUCLEOTIDE SEQUENCE [LARGE SCALE GENOMIC DNA]</scope>
    <source>
        <strain evidence="5">female</strain>
    </source>
</reference>
<feature type="compositionally biased region" description="Basic residues" evidence="3">
    <location>
        <begin position="208"/>
        <end position="220"/>
    </location>
</feature>
<feature type="compositionally biased region" description="Basic residues" evidence="3">
    <location>
        <begin position="81"/>
        <end position="91"/>
    </location>
</feature>
<dbReference type="PRINTS" id="PR00929">
    <property type="entry name" value="ATHOOK"/>
</dbReference>
<accession>A0A096M159</accession>
<dbReference type="InterPro" id="IPR017956">
    <property type="entry name" value="AT_hook_DNA-bd_motif"/>
</dbReference>
<protein>
    <submittedName>
        <fullName evidence="4">Origin recognition complex subunit 4-like</fullName>
    </submittedName>
</protein>
<dbReference type="SMART" id="SM00384">
    <property type="entry name" value="AT_hook"/>
    <property type="match status" value="9"/>
</dbReference>
<evidence type="ECO:0000256" key="3">
    <source>
        <dbReference type="SAM" id="MobiDB-lite"/>
    </source>
</evidence>
<evidence type="ECO:0000313" key="4">
    <source>
        <dbReference type="Ensembl" id="ENSPFOP00000025150.1"/>
    </source>
</evidence>
<comment type="subcellular location">
    <subcellularLocation>
        <location evidence="1">Nucleus</location>
    </subcellularLocation>
</comment>
<dbReference type="Ensembl" id="ENSPFOT00000026183.1">
    <property type="protein sequence ID" value="ENSPFOP00000025150.1"/>
    <property type="gene ID" value="ENSPFOG00000023475.1"/>
</dbReference>
<reference evidence="4" key="3">
    <citation type="submission" date="2025-09" db="UniProtKB">
        <authorList>
            <consortium name="Ensembl"/>
        </authorList>
    </citation>
    <scope>IDENTIFICATION</scope>
</reference>
<evidence type="ECO:0000256" key="2">
    <source>
        <dbReference type="ARBA" id="ARBA00023242"/>
    </source>
</evidence>